<keyword evidence="5" id="KW-0007">Acetylation</keyword>
<dbReference type="Gene3D" id="1.10.472.80">
    <property type="entry name" value="Ypt/Rab-GAP domain of gyp1p, domain 3"/>
    <property type="match status" value="1"/>
</dbReference>
<dbReference type="FunFam" id="1.10.472.80:FF:000019">
    <property type="entry name" value="USP6 N-terminal like"/>
    <property type="match status" value="1"/>
</dbReference>
<protein>
    <recommendedName>
        <fullName evidence="10">USP6 N-terminal-like protein</fullName>
    </recommendedName>
</protein>
<dbReference type="AlphaFoldDB" id="A0A7R9Q7K0"/>
<evidence type="ECO:0000256" key="11">
    <source>
        <dbReference type="SAM" id="MobiDB-lite"/>
    </source>
</evidence>
<dbReference type="GO" id="GO:0031267">
    <property type="term" value="F:small GTPase binding"/>
    <property type="evidence" value="ECO:0007669"/>
    <property type="project" value="TreeGrafter"/>
</dbReference>
<evidence type="ECO:0000256" key="8">
    <source>
        <dbReference type="ARBA" id="ARBA00059926"/>
    </source>
</evidence>
<dbReference type="GO" id="GO:0031410">
    <property type="term" value="C:cytoplasmic vesicle"/>
    <property type="evidence" value="ECO:0007669"/>
    <property type="project" value="UniProtKB-SubCell"/>
</dbReference>
<feature type="region of interest" description="Disordered" evidence="11">
    <location>
        <begin position="546"/>
        <end position="603"/>
    </location>
</feature>
<evidence type="ECO:0000256" key="2">
    <source>
        <dbReference type="ARBA" id="ARBA00004555"/>
    </source>
</evidence>
<dbReference type="EMBL" id="OC871563">
    <property type="protein sequence ID" value="CAD7635491.1"/>
    <property type="molecule type" value="Genomic_DNA"/>
</dbReference>
<comment type="subcellular location">
    <subcellularLocation>
        <location evidence="1">Cytoplasmic vesicle</location>
    </subcellularLocation>
    <subcellularLocation>
        <location evidence="2">Golgi apparatus</location>
    </subcellularLocation>
</comment>
<dbReference type="GO" id="GO:0005096">
    <property type="term" value="F:GTPase activator activity"/>
    <property type="evidence" value="ECO:0007669"/>
    <property type="project" value="UniProtKB-KW"/>
</dbReference>
<evidence type="ECO:0000256" key="9">
    <source>
        <dbReference type="ARBA" id="ARBA00064037"/>
    </source>
</evidence>
<keyword evidence="3" id="KW-0343">GTPase activation</keyword>
<keyword evidence="6" id="KW-0333">Golgi apparatus</keyword>
<dbReference type="Pfam" id="PF00566">
    <property type="entry name" value="RabGAP-TBC"/>
    <property type="match status" value="1"/>
</dbReference>
<evidence type="ECO:0000256" key="4">
    <source>
        <dbReference type="ARBA" id="ARBA00022553"/>
    </source>
</evidence>
<dbReference type="EMBL" id="CAJPIZ010016988">
    <property type="protein sequence ID" value="CAG2115921.1"/>
    <property type="molecule type" value="Genomic_DNA"/>
</dbReference>
<evidence type="ECO:0000256" key="6">
    <source>
        <dbReference type="ARBA" id="ARBA00023034"/>
    </source>
</evidence>
<dbReference type="PANTHER" id="PTHR47219">
    <property type="entry name" value="RAB GTPASE-ACTIVATING PROTEIN 1-LIKE"/>
    <property type="match status" value="1"/>
</dbReference>
<evidence type="ECO:0000256" key="7">
    <source>
        <dbReference type="ARBA" id="ARBA00023329"/>
    </source>
</evidence>
<accession>A0A7R9Q7K0</accession>
<dbReference type="PROSITE" id="PS50086">
    <property type="entry name" value="TBC_RABGAP"/>
    <property type="match status" value="1"/>
</dbReference>
<evidence type="ECO:0000256" key="1">
    <source>
        <dbReference type="ARBA" id="ARBA00004541"/>
    </source>
</evidence>
<feature type="domain" description="Rab-GAP TBC" evidence="12">
    <location>
        <begin position="97"/>
        <end position="289"/>
    </location>
</feature>
<evidence type="ECO:0000256" key="3">
    <source>
        <dbReference type="ARBA" id="ARBA00022468"/>
    </source>
</evidence>
<proteinExistence type="predicted"/>
<dbReference type="FunFam" id="1.10.10.750:FF:000001">
    <property type="entry name" value="TBC1 domain family member 10A"/>
    <property type="match status" value="1"/>
</dbReference>
<feature type="region of interest" description="Disordered" evidence="11">
    <location>
        <begin position="449"/>
        <end position="489"/>
    </location>
</feature>
<name>A0A7R9Q7K0_9ACAR</name>
<feature type="compositionally biased region" description="Basic and acidic residues" evidence="11">
    <location>
        <begin position="573"/>
        <end position="588"/>
    </location>
</feature>
<dbReference type="InterPro" id="IPR000195">
    <property type="entry name" value="Rab-GAP-TBC_dom"/>
</dbReference>
<dbReference type="OrthoDB" id="294251at2759"/>
<dbReference type="InterPro" id="IPR050302">
    <property type="entry name" value="Rab_GAP_TBC_domain"/>
</dbReference>
<evidence type="ECO:0000313" key="13">
    <source>
        <dbReference type="EMBL" id="CAD7635491.1"/>
    </source>
</evidence>
<feature type="compositionally biased region" description="Basic and acidic residues" evidence="11">
    <location>
        <begin position="471"/>
        <end position="487"/>
    </location>
</feature>
<dbReference type="FunFam" id="1.10.8.270:FF:000010">
    <property type="entry name" value="Putative USP6 N-terminal-like protein"/>
    <property type="match status" value="1"/>
</dbReference>
<dbReference type="GO" id="GO:0005794">
    <property type="term" value="C:Golgi apparatus"/>
    <property type="evidence" value="ECO:0007669"/>
    <property type="project" value="UniProtKB-SubCell"/>
</dbReference>
<dbReference type="PANTHER" id="PTHR47219:SF25">
    <property type="entry name" value="RAB-GAP TBC DOMAIN-CONTAINING PROTEIN"/>
    <property type="match status" value="1"/>
</dbReference>
<keyword evidence="4" id="KW-0597">Phosphoprotein</keyword>
<feature type="non-terminal residue" evidence="13">
    <location>
        <position position="1"/>
    </location>
</feature>
<dbReference type="Proteomes" id="UP000759131">
    <property type="component" value="Unassembled WGS sequence"/>
</dbReference>
<dbReference type="SMART" id="SM00164">
    <property type="entry name" value="TBC"/>
    <property type="match status" value="1"/>
</dbReference>
<dbReference type="SUPFAM" id="SSF47923">
    <property type="entry name" value="Ypt/Rab-GAP domain of gyp1p"/>
    <property type="match status" value="2"/>
</dbReference>
<evidence type="ECO:0000256" key="10">
    <source>
        <dbReference type="ARBA" id="ARBA00070172"/>
    </source>
</evidence>
<reference evidence="13" key="1">
    <citation type="submission" date="2020-11" db="EMBL/GenBank/DDBJ databases">
        <authorList>
            <person name="Tran Van P."/>
        </authorList>
    </citation>
    <scope>NUCLEOTIDE SEQUENCE</scope>
</reference>
<evidence type="ECO:0000259" key="12">
    <source>
        <dbReference type="PROSITE" id="PS50086"/>
    </source>
</evidence>
<keyword evidence="7" id="KW-0968">Cytoplasmic vesicle</keyword>
<dbReference type="Gene3D" id="1.10.8.270">
    <property type="entry name" value="putative rabgap domain of human tbc1 domain family member 14 like domains"/>
    <property type="match status" value="1"/>
</dbReference>
<evidence type="ECO:0000256" key="5">
    <source>
        <dbReference type="ARBA" id="ARBA00022990"/>
    </source>
</evidence>
<comment type="function">
    <text evidence="8">Acts as a GTPase-activating protein for RAB5A and RAB43. Involved in receptor trafficking. In complex with EPS8 inhibits internalization of EGFR. Involved in retrograde transport from the endocytic pathway to the Golgi apparatus. Involved in the transport of Shiga toxin from early and recycling endosomes to the trans-Golgi network. Required for structural integrity of the Golgi complex.</text>
</comment>
<evidence type="ECO:0000313" key="14">
    <source>
        <dbReference type="Proteomes" id="UP000759131"/>
    </source>
</evidence>
<feature type="compositionally biased region" description="Polar residues" evidence="11">
    <location>
        <begin position="546"/>
        <end position="572"/>
    </location>
</feature>
<organism evidence="13">
    <name type="scientific">Medioppia subpectinata</name>
    <dbReference type="NCBI Taxonomy" id="1979941"/>
    <lineage>
        <taxon>Eukaryota</taxon>
        <taxon>Metazoa</taxon>
        <taxon>Ecdysozoa</taxon>
        <taxon>Arthropoda</taxon>
        <taxon>Chelicerata</taxon>
        <taxon>Arachnida</taxon>
        <taxon>Acari</taxon>
        <taxon>Acariformes</taxon>
        <taxon>Sarcoptiformes</taxon>
        <taxon>Oribatida</taxon>
        <taxon>Brachypylina</taxon>
        <taxon>Oppioidea</taxon>
        <taxon>Oppiidae</taxon>
        <taxon>Medioppia</taxon>
    </lineage>
</organism>
<feature type="compositionally biased region" description="Polar residues" evidence="11">
    <location>
        <begin position="589"/>
        <end position="603"/>
    </location>
</feature>
<sequence>MEEREEKEIIVQKYQRGRDQLSAKEIDEWEDPQYEIYHVTDRYGFIHDNRLPEKLSDFENKIRVQENTRLNKWLKMLKSWEQYFPNSDKLRTRVYKGIPNAVRGEVWARLLNISRLKQEQDGKYNEMLAYGLDSSPDIRQIDLDVNRTYRNHIMFRERYNTKQQMLFRVLVAYSVYNSEIGYCQGMSQIAALLLMYMNEEDAFWSLSALMVDDKHAMHGFFIPGFPKLIRFARHHDAITQKFLPKLSKLFKKYDIDSTLYTLKWFFQCFLDRVPFSLTLRLWDCFLYEGEIILTGMSYTLLKLHKNTLLRKGMEQLIEFLQIELEKDFGYRDDQAITALQQSITDLRKHNMLSPREGPTQLELPSRPFGLILPPNRRNSFLNDNISIAGSIILRPTDNVSLAQTSRTGSEVGSVSDIEHDAEELKLQRSISIYDNVGIDESIEAAKRLSAVDGQHQRPRSRESKQLSAQSHESDTHLSYNEVKESTQRNENIVESIQTNEKSDSNVTDFKDSKDSVFVDSVLQTNHMKSDANIDNSINYTKNISQDLSQTKQTSSESTHNETISTLNGNTSHIKSENEFYNKTEKTNEETSVQTITTSSNAENYNTFSTENERQELFERNEST</sequence>
<keyword evidence="14" id="KW-1185">Reference proteome</keyword>
<gene>
    <name evidence="13" type="ORF">OSB1V03_LOCUS15882</name>
</gene>
<dbReference type="InterPro" id="IPR035969">
    <property type="entry name" value="Rab-GAP_TBC_sf"/>
</dbReference>
<comment type="subunit">
    <text evidence="9">Interacts with EPS8.</text>
</comment>
<dbReference type="Gene3D" id="1.10.10.750">
    <property type="entry name" value="Ypt/Rab-GAP domain of gyp1p, domain 1"/>
    <property type="match status" value="1"/>
</dbReference>